<dbReference type="SMART" id="SM00645">
    <property type="entry name" value="Pept_C1"/>
    <property type="match status" value="1"/>
</dbReference>
<evidence type="ECO:0000256" key="2">
    <source>
        <dbReference type="ARBA" id="ARBA00023145"/>
    </source>
</evidence>
<dbReference type="InterPro" id="IPR000169">
    <property type="entry name" value="Pept_cys_AS"/>
</dbReference>
<dbReference type="SUPFAM" id="SSF54001">
    <property type="entry name" value="Cysteine proteinases"/>
    <property type="match status" value="1"/>
</dbReference>
<dbReference type="GO" id="GO:0008234">
    <property type="term" value="F:cysteine-type peptidase activity"/>
    <property type="evidence" value="ECO:0007669"/>
    <property type="project" value="InterPro"/>
</dbReference>
<reference evidence="5 6" key="1">
    <citation type="submission" date="2020-04" db="EMBL/GenBank/DDBJ databases">
        <title>Perkinsus chesapeaki whole genome sequence.</title>
        <authorList>
            <person name="Bogema D.R."/>
        </authorList>
    </citation>
    <scope>NUCLEOTIDE SEQUENCE [LARGE SCALE GENOMIC DNA]</scope>
    <source>
        <strain evidence="5">ATCC PRA-425</strain>
    </source>
</reference>
<dbReference type="Pfam" id="PF00112">
    <property type="entry name" value="Peptidase_C1"/>
    <property type="match status" value="1"/>
</dbReference>
<organism evidence="5 6">
    <name type="scientific">Perkinsus chesapeaki</name>
    <name type="common">Clam parasite</name>
    <name type="synonym">Perkinsus andrewsi</name>
    <dbReference type="NCBI Taxonomy" id="330153"/>
    <lineage>
        <taxon>Eukaryota</taxon>
        <taxon>Sar</taxon>
        <taxon>Alveolata</taxon>
        <taxon>Perkinsozoa</taxon>
        <taxon>Perkinsea</taxon>
        <taxon>Perkinsida</taxon>
        <taxon>Perkinsidae</taxon>
        <taxon>Perkinsus</taxon>
    </lineage>
</organism>
<comment type="caution">
    <text evidence="5">The sequence shown here is derived from an EMBL/GenBank/DDBJ whole genome shotgun (WGS) entry which is preliminary data.</text>
</comment>
<keyword evidence="2" id="KW-0865">Zymogen</keyword>
<feature type="domain" description="Peptidase C1A papain C-terminal" evidence="4">
    <location>
        <begin position="79"/>
        <end position="229"/>
    </location>
</feature>
<dbReference type="AlphaFoldDB" id="A0A7J6KPS6"/>
<dbReference type="InterPro" id="IPR039417">
    <property type="entry name" value="Peptidase_C1A_papain-like"/>
</dbReference>
<feature type="chain" id="PRO_5029684784" description="Peptidase C1A papain C-terminal domain-containing protein" evidence="3">
    <location>
        <begin position="16"/>
        <end position="229"/>
    </location>
</feature>
<dbReference type="InterPro" id="IPR013128">
    <property type="entry name" value="Peptidase_C1A"/>
</dbReference>
<evidence type="ECO:0000313" key="5">
    <source>
        <dbReference type="EMBL" id="KAF4649050.1"/>
    </source>
</evidence>
<evidence type="ECO:0000259" key="4">
    <source>
        <dbReference type="SMART" id="SM00645"/>
    </source>
</evidence>
<proteinExistence type="inferred from homology"/>
<dbReference type="GO" id="GO:0006508">
    <property type="term" value="P:proteolysis"/>
    <property type="evidence" value="ECO:0007669"/>
    <property type="project" value="InterPro"/>
</dbReference>
<dbReference type="PROSITE" id="PS00139">
    <property type="entry name" value="THIOL_PROTEASE_CYS"/>
    <property type="match status" value="1"/>
</dbReference>
<keyword evidence="6" id="KW-1185">Reference proteome</keyword>
<feature type="signal peptide" evidence="3">
    <location>
        <begin position="1"/>
        <end position="15"/>
    </location>
</feature>
<evidence type="ECO:0000256" key="1">
    <source>
        <dbReference type="ARBA" id="ARBA00008455"/>
    </source>
</evidence>
<dbReference type="InterPro" id="IPR000668">
    <property type="entry name" value="Peptidase_C1A_C"/>
</dbReference>
<accession>A0A7J6KPS6</accession>
<gene>
    <name evidence="5" type="ORF">FOL47_002464</name>
</gene>
<dbReference type="CDD" id="cd02248">
    <property type="entry name" value="Peptidase_C1A"/>
    <property type="match status" value="1"/>
</dbReference>
<evidence type="ECO:0000256" key="3">
    <source>
        <dbReference type="SAM" id="SignalP"/>
    </source>
</evidence>
<feature type="non-terminal residue" evidence="5">
    <location>
        <position position="229"/>
    </location>
</feature>
<name>A0A7J6KPS6_PERCH</name>
<dbReference type="OrthoDB" id="190265at2759"/>
<protein>
    <recommendedName>
        <fullName evidence="4">Peptidase C1A papain C-terminal domain-containing protein</fullName>
    </recommendedName>
</protein>
<dbReference type="EMBL" id="JAAPAO010001685">
    <property type="protein sequence ID" value="KAF4649050.1"/>
    <property type="molecule type" value="Genomic_DNA"/>
</dbReference>
<dbReference type="Gene3D" id="3.90.70.10">
    <property type="entry name" value="Cysteine proteinases"/>
    <property type="match status" value="1"/>
</dbReference>
<dbReference type="Proteomes" id="UP000591131">
    <property type="component" value="Unassembled WGS sequence"/>
</dbReference>
<keyword evidence="3" id="KW-0732">Signal</keyword>
<comment type="similarity">
    <text evidence="1">Belongs to the peptidase C1 family.</text>
</comment>
<dbReference type="InterPro" id="IPR038765">
    <property type="entry name" value="Papain-like_cys_pep_sf"/>
</dbReference>
<sequence length="229" mass="24930">MAILVFALFVASCRAERDLADLKNMFVSFKNEFGFDFGEHDATREAIFHENVRYIEETNAKSGKSDRDVFKFTGSLDDLPKSVDWREKGYVTAVKDQGHCGSCWAFSATGALEGLYKKMTGKLVSLSEQELVDCSGSFGNIGCNGGIIDEAFEYVKAKGLETEAAYPYLGKNQTCSSDSSKHVIEAGSIGFVDVPQYSVNSLKAALANNGPVSVAIEADMDMFQHYSAG</sequence>
<evidence type="ECO:0000313" key="6">
    <source>
        <dbReference type="Proteomes" id="UP000591131"/>
    </source>
</evidence>
<dbReference type="PANTHER" id="PTHR12411">
    <property type="entry name" value="CYSTEINE PROTEASE FAMILY C1-RELATED"/>
    <property type="match status" value="1"/>
</dbReference>